<feature type="compositionally biased region" description="Polar residues" evidence="7">
    <location>
        <begin position="813"/>
        <end position="834"/>
    </location>
</feature>
<evidence type="ECO:0000313" key="10">
    <source>
        <dbReference type="Proteomes" id="UP001172102"/>
    </source>
</evidence>
<dbReference type="InterPro" id="IPR038765">
    <property type="entry name" value="Papain-like_cys_pep_sf"/>
</dbReference>
<evidence type="ECO:0000256" key="6">
    <source>
        <dbReference type="PROSITE-ProRule" id="PRU00239"/>
    </source>
</evidence>
<accession>A0AA40DXX7</accession>
<feature type="domain" description="Calpain catalytic" evidence="8">
    <location>
        <begin position="207"/>
        <end position="502"/>
    </location>
</feature>
<dbReference type="GO" id="GO:0006508">
    <property type="term" value="P:proteolysis"/>
    <property type="evidence" value="ECO:0007669"/>
    <property type="project" value="UniProtKB-KW"/>
</dbReference>
<feature type="compositionally biased region" description="Basic and acidic residues" evidence="7">
    <location>
        <begin position="712"/>
        <end position="751"/>
    </location>
</feature>
<comment type="similarity">
    <text evidence="1">Belongs to the peptidase C2 family.</text>
</comment>
<keyword evidence="10" id="KW-1185">Reference proteome</keyword>
<dbReference type="InterPro" id="IPR036213">
    <property type="entry name" value="Calpain_III_sf"/>
</dbReference>
<sequence>MSVSSILGGLNERRLVGEIPLYLQPGQHGHHHLKAPQRKIDEFWRKFTTKAPGKASTVLPKNEYAERLARRTAAKEGGSGTATQASFEEAAALCRAKVDKIIEECRRVNQKYRDPHFDLEFDLKTGQRDCLESLDNTKDDSSDSETESIRSRRRHPPPSPPPPRRRAIPRPYTRLEGDGTGEVLGSPEKHTPQGRVPGSRFAPKSVKRVGEIFDEPKFYIDGPTANDVRQGRDGDCWLMAALCTLSNKPGLIERICVHHDVNVGVYGFVFHRDGEWYSEIIDDKLYLTKPDYDEAVSDRINIERILWDDRERPDSEEIYRKTYQSNSGALYFAQCENPNETWLPLLEKAYAKAHGDYAAIEGGFTGEGIEDLTGGVTSELFTTDILDKENFWKNELMQVNKEFLFGCSTGLWGRGFGDRKGIVELHAYSVMRAVEMDGERLLLLKNPWGKTEWKGPWSDGSKEWTPEWLQKLEHRFGDDGAFWISYKELLRKYQNFDRTRLFGPDWKITSIWTTLAVPWTLEYHDTKFAFTITKPGPVVIVLSQLDDRYFRGLEGQYRFKLGFRVHKAGQDDYLVRTRGSYRMSRSANLELELEAGEYVILVKIDADRFDDCMPPEDVVRKNAKGRREKLLRIGLAYDLAHGKAKVVETPEEKVAREAYVKRRKDKQRERLRKNVMDEKRRRQYENEKRKKQGQKMLRRDKERQKAKKGRREAKEAAKREAEEKEPDRKEAEEKEPDRKVAEAGEHNDGSRGIENNQGSQPSDHTSPKNESKKLDMELGLEGKTKTEPGASQETQAQPELGTEDENVKINTPEPETSTDAGESTPPASSSSLHPSETAGEDTPVGNEAGREAVKLETTASGSNIEEEDGTTVTKPAESVERTLSEDNPKPSVSKDTDTRLEVSNSPETAKSEQAPVGENKPEASGADVKRERHPDDARPARFGPEVEEKLRRAIGAVSEIKEELEVLLRSSQPDHPFQQDQPLDQPRDRPYYSSDGSPPPSARTRPTHHRNHRLPPPPPPLVERLPLPDHRRHHPPPPGPRQPDFGPHHRFDPPQRFDRFNPPHPSRGPNIPFPQPPERGRFQGYGSDNGLPSDSDEDALSSLESISDISERDLDYMMADSARRNDLGPPGRPMPPMPMGHHNNNRFDRDSDAEFERDPWNAVAVVGLKVYYRVAEGDQEEEIVKLRVVRPNPYDFSDDEEMKKDEEKEEGGEEKDEAKVLDLDDSAKDATTG</sequence>
<dbReference type="PANTHER" id="PTHR10183:SF379">
    <property type="entry name" value="CALPAIN-5"/>
    <property type="match status" value="1"/>
</dbReference>
<feature type="compositionally biased region" description="Basic and acidic residues" evidence="7">
    <location>
        <begin position="765"/>
        <end position="786"/>
    </location>
</feature>
<gene>
    <name evidence="9" type="ORF">B0H67DRAFT_552699</name>
</gene>
<reference evidence="9" key="1">
    <citation type="submission" date="2023-06" db="EMBL/GenBank/DDBJ databases">
        <title>Genome-scale phylogeny and comparative genomics of the fungal order Sordariales.</title>
        <authorList>
            <consortium name="Lawrence Berkeley National Laboratory"/>
            <person name="Hensen N."/>
            <person name="Bonometti L."/>
            <person name="Westerberg I."/>
            <person name="Brannstrom I.O."/>
            <person name="Guillou S."/>
            <person name="Cros-Aarteil S."/>
            <person name="Calhoun S."/>
            <person name="Haridas S."/>
            <person name="Kuo A."/>
            <person name="Mondo S."/>
            <person name="Pangilinan J."/>
            <person name="Riley R."/>
            <person name="Labutti K."/>
            <person name="Andreopoulos B."/>
            <person name="Lipzen A."/>
            <person name="Chen C."/>
            <person name="Yanf M."/>
            <person name="Daum C."/>
            <person name="Ng V."/>
            <person name="Clum A."/>
            <person name="Steindorff A."/>
            <person name="Ohm R."/>
            <person name="Martin F."/>
            <person name="Silar P."/>
            <person name="Natvig D."/>
            <person name="Lalanne C."/>
            <person name="Gautier V."/>
            <person name="Ament-Velasquez S.L."/>
            <person name="Kruys A."/>
            <person name="Hutchinson M.I."/>
            <person name="Powell A.J."/>
            <person name="Barry K."/>
            <person name="Miller A.N."/>
            <person name="Grigoriev I.V."/>
            <person name="Debuchy R."/>
            <person name="Gladieux P."/>
            <person name="Thoren M.H."/>
            <person name="Johannesson H."/>
        </authorList>
    </citation>
    <scope>NUCLEOTIDE SEQUENCE</scope>
    <source>
        <strain evidence="9">SMH4607-1</strain>
    </source>
</reference>
<feature type="active site" evidence="5 6">
    <location>
        <position position="426"/>
    </location>
</feature>
<feature type="active site" evidence="5 6">
    <location>
        <position position="446"/>
    </location>
</feature>
<protein>
    <recommendedName>
        <fullName evidence="8">Calpain catalytic domain-containing protein</fullName>
    </recommendedName>
</protein>
<feature type="compositionally biased region" description="Basic and acidic residues" evidence="7">
    <location>
        <begin position="1046"/>
        <end position="1061"/>
    </location>
</feature>
<evidence type="ECO:0000256" key="2">
    <source>
        <dbReference type="ARBA" id="ARBA00022670"/>
    </source>
</evidence>
<dbReference type="SUPFAM" id="SSF54001">
    <property type="entry name" value="Cysteine proteinases"/>
    <property type="match status" value="1"/>
</dbReference>
<dbReference type="InterPro" id="IPR001300">
    <property type="entry name" value="Peptidase_C2_calpain_cat"/>
</dbReference>
<feature type="active site" evidence="5 6">
    <location>
        <position position="236"/>
    </location>
</feature>
<dbReference type="Pfam" id="PF00648">
    <property type="entry name" value="Peptidase_C2"/>
    <property type="match status" value="2"/>
</dbReference>
<keyword evidence="2 6" id="KW-0645">Protease</keyword>
<dbReference type="EMBL" id="JAUKUA010000003">
    <property type="protein sequence ID" value="KAK0720544.1"/>
    <property type="molecule type" value="Genomic_DNA"/>
</dbReference>
<keyword evidence="3 6" id="KW-0378">Hydrolase</keyword>
<dbReference type="InterPro" id="IPR022684">
    <property type="entry name" value="Calpain_cysteine_protease"/>
</dbReference>
<dbReference type="SUPFAM" id="SSF49758">
    <property type="entry name" value="Calpain large subunit, middle domain (domain III)"/>
    <property type="match status" value="1"/>
</dbReference>
<evidence type="ECO:0000259" key="8">
    <source>
        <dbReference type="PROSITE" id="PS50203"/>
    </source>
</evidence>
<evidence type="ECO:0000313" key="9">
    <source>
        <dbReference type="EMBL" id="KAK0720544.1"/>
    </source>
</evidence>
<feature type="compositionally biased region" description="Basic and acidic residues" evidence="7">
    <location>
        <begin position="927"/>
        <end position="948"/>
    </location>
</feature>
<feature type="compositionally biased region" description="Polar residues" evidence="7">
    <location>
        <begin position="753"/>
        <end position="764"/>
    </location>
</feature>
<dbReference type="CDD" id="cd00044">
    <property type="entry name" value="CysPc"/>
    <property type="match status" value="1"/>
</dbReference>
<feature type="compositionally biased region" description="Basic and acidic residues" evidence="7">
    <location>
        <begin position="1216"/>
        <end position="1233"/>
    </location>
</feature>
<feature type="region of interest" description="Disordered" evidence="7">
    <location>
        <begin position="658"/>
        <end position="948"/>
    </location>
</feature>
<feature type="region of interest" description="Disordered" evidence="7">
    <location>
        <begin position="1191"/>
        <end position="1233"/>
    </location>
</feature>
<dbReference type="AlphaFoldDB" id="A0AA40DXX7"/>
<feature type="compositionally biased region" description="Low complexity" evidence="7">
    <location>
        <begin position="973"/>
        <end position="984"/>
    </location>
</feature>
<feature type="region of interest" description="Disordered" evidence="7">
    <location>
        <begin position="967"/>
        <end position="1152"/>
    </location>
</feature>
<dbReference type="PANTHER" id="PTHR10183">
    <property type="entry name" value="CALPAIN"/>
    <property type="match status" value="1"/>
</dbReference>
<dbReference type="GO" id="GO:0004198">
    <property type="term" value="F:calcium-dependent cysteine-type endopeptidase activity"/>
    <property type="evidence" value="ECO:0007669"/>
    <property type="project" value="InterPro"/>
</dbReference>
<organism evidence="9 10">
    <name type="scientific">Lasiosphaeris hirsuta</name>
    <dbReference type="NCBI Taxonomy" id="260670"/>
    <lineage>
        <taxon>Eukaryota</taxon>
        <taxon>Fungi</taxon>
        <taxon>Dikarya</taxon>
        <taxon>Ascomycota</taxon>
        <taxon>Pezizomycotina</taxon>
        <taxon>Sordariomycetes</taxon>
        <taxon>Sordariomycetidae</taxon>
        <taxon>Sordariales</taxon>
        <taxon>Lasiosphaeriaceae</taxon>
        <taxon>Lasiosphaeris</taxon>
    </lineage>
</organism>
<dbReference type="Gene3D" id="3.90.70.10">
    <property type="entry name" value="Cysteine proteinases"/>
    <property type="match status" value="1"/>
</dbReference>
<dbReference type="Proteomes" id="UP001172102">
    <property type="component" value="Unassembled WGS sequence"/>
</dbReference>
<dbReference type="SMART" id="SM00230">
    <property type="entry name" value="CysPc"/>
    <property type="match status" value="1"/>
</dbReference>
<proteinExistence type="inferred from homology"/>
<evidence type="ECO:0000256" key="7">
    <source>
        <dbReference type="SAM" id="MobiDB-lite"/>
    </source>
</evidence>
<feature type="region of interest" description="Disordered" evidence="7">
    <location>
        <begin position="132"/>
        <end position="201"/>
    </location>
</feature>
<evidence type="ECO:0000256" key="4">
    <source>
        <dbReference type="ARBA" id="ARBA00022807"/>
    </source>
</evidence>
<evidence type="ECO:0000256" key="3">
    <source>
        <dbReference type="ARBA" id="ARBA00022801"/>
    </source>
</evidence>
<feature type="compositionally biased region" description="Basic and acidic residues" evidence="7">
    <location>
        <begin position="658"/>
        <end position="688"/>
    </location>
</feature>
<dbReference type="FunFam" id="3.90.70.10:FF:000072">
    <property type="entry name" value="Cysteine proteinase"/>
    <property type="match status" value="1"/>
</dbReference>
<evidence type="ECO:0000256" key="1">
    <source>
        <dbReference type="ARBA" id="ARBA00007623"/>
    </source>
</evidence>
<evidence type="ECO:0000256" key="5">
    <source>
        <dbReference type="PIRSR" id="PIRSR622684-1"/>
    </source>
</evidence>
<dbReference type="PROSITE" id="PS50203">
    <property type="entry name" value="CALPAIN_CAT"/>
    <property type="match status" value="1"/>
</dbReference>
<feature type="compositionally biased region" description="Basic and acidic residues" evidence="7">
    <location>
        <begin position="1109"/>
        <end position="1126"/>
    </location>
</feature>
<feature type="compositionally biased region" description="Basic and acidic residues" evidence="7">
    <location>
        <begin position="877"/>
        <end position="900"/>
    </location>
</feature>
<name>A0AA40DXX7_9PEZI</name>
<comment type="caution">
    <text evidence="9">The sequence shown here is derived from an EMBL/GenBank/DDBJ whole genome shotgun (WGS) entry which is preliminary data.</text>
</comment>
<keyword evidence="4 6" id="KW-0788">Thiol protease</keyword>
<feature type="compositionally biased region" description="Basic and acidic residues" evidence="7">
    <location>
        <begin position="132"/>
        <end position="141"/>
    </location>
</feature>
<feature type="compositionally biased region" description="Pro residues" evidence="7">
    <location>
        <begin position="1062"/>
        <end position="1077"/>
    </location>
</feature>